<feature type="compositionally biased region" description="Polar residues" evidence="1">
    <location>
        <begin position="104"/>
        <end position="122"/>
    </location>
</feature>
<feature type="compositionally biased region" description="Polar residues" evidence="1">
    <location>
        <begin position="15"/>
        <end position="41"/>
    </location>
</feature>
<feature type="compositionally biased region" description="Low complexity" evidence="1">
    <location>
        <begin position="42"/>
        <end position="81"/>
    </location>
</feature>
<feature type="non-terminal residue" evidence="2">
    <location>
        <position position="242"/>
    </location>
</feature>
<sequence length="242" mass="26486">MEAFPSPPDNLAAEHTTTSMMATRTSDLINSPTFQSQQPTNQPQEMPQPEKPSQPQQSSQPQAPSTPQEPSQPQEPSTPASSHKKSYASVLREPPERLPRPATKLNSASRPPSPATLGTPSATAYRYPHSHSPTRSLAQSHALTIDDLYNRFHNKPSPFTLTDTNHHHSAISKHKQISTATNALSNFLRSALPAFTGFLSDIQNGGYSYRLPYTQKVSGGGRGCSQPKLGKRQWATSWRPAI</sequence>
<evidence type="ECO:0000256" key="1">
    <source>
        <dbReference type="SAM" id="MobiDB-lite"/>
    </source>
</evidence>
<comment type="caution">
    <text evidence="2">The sequence shown here is derived from an EMBL/GenBank/DDBJ whole genome shotgun (WGS) entry which is preliminary data.</text>
</comment>
<dbReference type="Proteomes" id="UP001610563">
    <property type="component" value="Unassembled WGS sequence"/>
</dbReference>
<dbReference type="EMBL" id="JBFTWV010000289">
    <property type="protein sequence ID" value="KAL2782965.1"/>
    <property type="molecule type" value="Genomic_DNA"/>
</dbReference>
<proteinExistence type="predicted"/>
<evidence type="ECO:0000313" key="2">
    <source>
        <dbReference type="EMBL" id="KAL2782965.1"/>
    </source>
</evidence>
<keyword evidence="3" id="KW-1185">Reference proteome</keyword>
<name>A0ABR4FI92_9EURO</name>
<accession>A0ABR4FI92</accession>
<evidence type="ECO:0000313" key="3">
    <source>
        <dbReference type="Proteomes" id="UP001610563"/>
    </source>
</evidence>
<protein>
    <submittedName>
        <fullName evidence="2">Uncharacterized protein</fullName>
    </submittedName>
</protein>
<feature type="region of interest" description="Disordered" evidence="1">
    <location>
        <begin position="1"/>
        <end position="137"/>
    </location>
</feature>
<gene>
    <name evidence="2" type="ORF">BJX66DRAFT_319372</name>
</gene>
<organism evidence="2 3">
    <name type="scientific">Aspergillus keveii</name>
    <dbReference type="NCBI Taxonomy" id="714993"/>
    <lineage>
        <taxon>Eukaryota</taxon>
        <taxon>Fungi</taxon>
        <taxon>Dikarya</taxon>
        <taxon>Ascomycota</taxon>
        <taxon>Pezizomycotina</taxon>
        <taxon>Eurotiomycetes</taxon>
        <taxon>Eurotiomycetidae</taxon>
        <taxon>Eurotiales</taxon>
        <taxon>Aspergillaceae</taxon>
        <taxon>Aspergillus</taxon>
        <taxon>Aspergillus subgen. Nidulantes</taxon>
    </lineage>
</organism>
<reference evidence="2 3" key="1">
    <citation type="submission" date="2024-07" db="EMBL/GenBank/DDBJ databases">
        <title>Section-level genome sequencing and comparative genomics of Aspergillus sections Usti and Cavernicolus.</title>
        <authorList>
            <consortium name="Lawrence Berkeley National Laboratory"/>
            <person name="Nybo J.L."/>
            <person name="Vesth T.C."/>
            <person name="Theobald S."/>
            <person name="Frisvad J.C."/>
            <person name="Larsen T.O."/>
            <person name="Kjaerboelling I."/>
            <person name="Rothschild-Mancinelli K."/>
            <person name="Lyhne E.K."/>
            <person name="Kogle M.E."/>
            <person name="Barry K."/>
            <person name="Clum A."/>
            <person name="Na H."/>
            <person name="Ledsgaard L."/>
            <person name="Lin J."/>
            <person name="Lipzen A."/>
            <person name="Kuo A."/>
            <person name="Riley R."/>
            <person name="Mondo S."/>
            <person name="Labutti K."/>
            <person name="Haridas S."/>
            <person name="Pangalinan J."/>
            <person name="Salamov A.A."/>
            <person name="Simmons B.A."/>
            <person name="Magnuson J.K."/>
            <person name="Chen J."/>
            <person name="Drula E."/>
            <person name="Henrissat B."/>
            <person name="Wiebenga A."/>
            <person name="Lubbers R.J."/>
            <person name="Gomes A.C."/>
            <person name="Makela M.R."/>
            <person name="Stajich J."/>
            <person name="Grigoriev I.V."/>
            <person name="Mortensen U.H."/>
            <person name="De Vries R.P."/>
            <person name="Baker S.E."/>
            <person name="Andersen M.R."/>
        </authorList>
    </citation>
    <scope>NUCLEOTIDE SEQUENCE [LARGE SCALE GENOMIC DNA]</scope>
    <source>
        <strain evidence="2 3">CBS 209.92</strain>
    </source>
</reference>